<evidence type="ECO:0000313" key="6">
    <source>
        <dbReference type="Proteomes" id="UP001296873"/>
    </source>
</evidence>
<dbReference type="Pfam" id="PF13365">
    <property type="entry name" value="Trypsin_2"/>
    <property type="match status" value="1"/>
</dbReference>
<keyword evidence="1" id="KW-0645">Protease</keyword>
<evidence type="ECO:0000256" key="4">
    <source>
        <dbReference type="SAM" id="SignalP"/>
    </source>
</evidence>
<organism evidence="5 6">
    <name type="scientific">Rhodovibrio sodomensis</name>
    <dbReference type="NCBI Taxonomy" id="1088"/>
    <lineage>
        <taxon>Bacteria</taxon>
        <taxon>Pseudomonadati</taxon>
        <taxon>Pseudomonadota</taxon>
        <taxon>Alphaproteobacteria</taxon>
        <taxon>Rhodospirillales</taxon>
        <taxon>Rhodovibrionaceae</taxon>
        <taxon>Rhodovibrio</taxon>
    </lineage>
</organism>
<dbReference type="RefSeq" id="WP_200341292.1">
    <property type="nucleotide sequence ID" value="NZ_NRRL01000034.1"/>
</dbReference>
<accession>A0ABS1DES6</accession>
<proteinExistence type="predicted"/>
<evidence type="ECO:0000256" key="3">
    <source>
        <dbReference type="SAM" id="MobiDB-lite"/>
    </source>
</evidence>
<feature type="region of interest" description="Disordered" evidence="3">
    <location>
        <begin position="71"/>
        <end position="91"/>
    </location>
</feature>
<feature type="signal peptide" evidence="4">
    <location>
        <begin position="1"/>
        <end position="25"/>
    </location>
</feature>
<dbReference type="InterPro" id="IPR009003">
    <property type="entry name" value="Peptidase_S1_PA"/>
</dbReference>
<dbReference type="Gene3D" id="2.40.10.120">
    <property type="match status" value="1"/>
</dbReference>
<gene>
    <name evidence="5" type="ORF">CKO28_13090</name>
</gene>
<comment type="caution">
    <text evidence="5">The sequence shown here is derived from an EMBL/GenBank/DDBJ whole genome shotgun (WGS) entry which is preliminary data.</text>
</comment>
<evidence type="ECO:0008006" key="7">
    <source>
        <dbReference type="Google" id="ProtNLM"/>
    </source>
</evidence>
<keyword evidence="6" id="KW-1185">Reference proteome</keyword>
<evidence type="ECO:0000256" key="2">
    <source>
        <dbReference type="ARBA" id="ARBA00022801"/>
    </source>
</evidence>
<sequence length="299" mass="31811">MSCRTTVVCLIGLATFGFFSAGVSAASGGSNLAPCYDPARELVQKVVPANCEGRVVSPTEAEKIRERIKRQRFRQARGSNPGRQPSGSEVVRSGSGVLVTSAGHIVTAAHVVNGCRRIRVHHPSFPTRKATVVARHRNADLALLQTPSKNLTPIAIAFGRTPVSGARMATIGYPNRGRTAIRPIRKAARFGKLRTIGDDGAQGPLRIVFHGDLRPGNSGGALVDQDERLVGVVIAQINTPSIYASTGHVIRNVGFAEPIAALRELLKSSEAQVSAGKPERSRTEAERSVFRVTCHFGGG</sequence>
<dbReference type="SUPFAM" id="SSF50494">
    <property type="entry name" value="Trypsin-like serine proteases"/>
    <property type="match status" value="1"/>
</dbReference>
<dbReference type="EMBL" id="NRRL01000034">
    <property type="protein sequence ID" value="MBK1668967.1"/>
    <property type="molecule type" value="Genomic_DNA"/>
</dbReference>
<feature type="chain" id="PRO_5045598179" description="Serine protease" evidence="4">
    <location>
        <begin position="26"/>
        <end position="299"/>
    </location>
</feature>
<dbReference type="PANTHER" id="PTHR43343">
    <property type="entry name" value="PEPTIDASE S12"/>
    <property type="match status" value="1"/>
</dbReference>
<name>A0ABS1DES6_9PROT</name>
<dbReference type="Proteomes" id="UP001296873">
    <property type="component" value="Unassembled WGS sequence"/>
</dbReference>
<evidence type="ECO:0000313" key="5">
    <source>
        <dbReference type="EMBL" id="MBK1668967.1"/>
    </source>
</evidence>
<keyword evidence="2" id="KW-0378">Hydrolase</keyword>
<reference evidence="5 6" key="1">
    <citation type="journal article" date="2020" name="Microorganisms">
        <title>Osmotic Adaptation and Compatible Solute Biosynthesis of Phototrophic Bacteria as Revealed from Genome Analyses.</title>
        <authorList>
            <person name="Imhoff J.F."/>
            <person name="Rahn T."/>
            <person name="Kunzel S."/>
            <person name="Keller A."/>
            <person name="Neulinger S.C."/>
        </authorList>
    </citation>
    <scope>NUCLEOTIDE SEQUENCE [LARGE SCALE GENOMIC DNA]</scope>
    <source>
        <strain evidence="5 6">DSM 9895</strain>
    </source>
</reference>
<keyword evidence="4" id="KW-0732">Signal</keyword>
<evidence type="ECO:0000256" key="1">
    <source>
        <dbReference type="ARBA" id="ARBA00022670"/>
    </source>
</evidence>
<protein>
    <recommendedName>
        <fullName evidence="7">Serine protease</fullName>
    </recommendedName>
</protein>
<dbReference type="InterPro" id="IPR051201">
    <property type="entry name" value="Chloro_Bact_Ser_Proteases"/>
</dbReference>
<dbReference type="PANTHER" id="PTHR43343:SF3">
    <property type="entry name" value="PROTEASE DO-LIKE 8, CHLOROPLASTIC"/>
    <property type="match status" value="1"/>
</dbReference>